<evidence type="ECO:0000313" key="1">
    <source>
        <dbReference type="EMBL" id="SOQ44851.1"/>
    </source>
</evidence>
<name>A0A2H1VVI1_SPOFR</name>
<accession>A0A2H1VVI1</accession>
<dbReference type="EMBL" id="ODYU01004695">
    <property type="protein sequence ID" value="SOQ44851.1"/>
    <property type="molecule type" value="Genomic_DNA"/>
</dbReference>
<proteinExistence type="predicted"/>
<reference evidence="1" key="1">
    <citation type="submission" date="2016-07" db="EMBL/GenBank/DDBJ databases">
        <authorList>
            <person name="Bretaudeau A."/>
        </authorList>
    </citation>
    <scope>NUCLEOTIDE SEQUENCE</scope>
    <source>
        <strain evidence="1">Rice</strain>
        <tissue evidence="1">Whole body</tissue>
    </source>
</reference>
<protein>
    <submittedName>
        <fullName evidence="1">SFRICE_004122</fullName>
    </submittedName>
</protein>
<organism evidence="1">
    <name type="scientific">Spodoptera frugiperda</name>
    <name type="common">Fall armyworm</name>
    <dbReference type="NCBI Taxonomy" id="7108"/>
    <lineage>
        <taxon>Eukaryota</taxon>
        <taxon>Metazoa</taxon>
        <taxon>Ecdysozoa</taxon>
        <taxon>Arthropoda</taxon>
        <taxon>Hexapoda</taxon>
        <taxon>Insecta</taxon>
        <taxon>Pterygota</taxon>
        <taxon>Neoptera</taxon>
        <taxon>Endopterygota</taxon>
        <taxon>Lepidoptera</taxon>
        <taxon>Glossata</taxon>
        <taxon>Ditrysia</taxon>
        <taxon>Noctuoidea</taxon>
        <taxon>Noctuidae</taxon>
        <taxon>Amphipyrinae</taxon>
        <taxon>Spodoptera</taxon>
    </lineage>
</organism>
<dbReference type="AlphaFoldDB" id="A0A2H1VVI1"/>
<gene>
    <name evidence="1" type="ORF">SFRICE_004122</name>
</gene>
<sequence>MAITFDILKNKSELKIIFKAPPPFFYWKNITIVVISRLVGGWTGRLWCGSGTVGRRRRWRRLPRTITEQTQLEVVDHCNHHLRKESFPFLERDMKRVAPRENWNMTNALILPAAGFCFLKDLKAKTTAKGNAVAARVAATADCPSST</sequence>